<gene>
    <name evidence="1" type="ORF">R2601_13759</name>
</gene>
<name>Q0FRG2_SALBH</name>
<dbReference type="RefSeq" id="WP_007795099.1">
    <property type="nucleotide sequence ID" value="NZ_DS022276.1"/>
</dbReference>
<evidence type="ECO:0000313" key="2">
    <source>
        <dbReference type="Proteomes" id="UP000006230"/>
    </source>
</evidence>
<dbReference type="OrthoDB" id="7861315at2"/>
<evidence type="ECO:0008006" key="3">
    <source>
        <dbReference type="Google" id="ProtNLM"/>
    </source>
</evidence>
<dbReference type="AlphaFoldDB" id="Q0FRG2"/>
<dbReference type="STRING" id="314265.R2601_13759"/>
<protein>
    <recommendedName>
        <fullName evidence="3">Phosphomannomutase</fullName>
    </recommendedName>
</protein>
<dbReference type="HOGENOM" id="CLU_181550_0_0_5"/>
<comment type="caution">
    <text evidence="1">The sequence shown here is derived from an EMBL/GenBank/DDBJ whole genome shotgun (WGS) entry which is preliminary data.</text>
</comment>
<dbReference type="EMBL" id="AATQ01000011">
    <property type="protein sequence ID" value="EAU46892.1"/>
    <property type="molecule type" value="Genomic_DNA"/>
</dbReference>
<sequence>MFSIEHEFDATVVTLVDEGSSYLQEDVIVMGFEDCITVEQYDPRTDKVQKITLSMTQMRDLAAAISLPEGVYVRDEDGEGEQDGDEEA</sequence>
<dbReference type="eggNOG" id="ENOG5032SHY">
    <property type="taxonomic scope" value="Bacteria"/>
</dbReference>
<dbReference type="GeneID" id="92503840"/>
<keyword evidence="2" id="KW-1185">Reference proteome</keyword>
<evidence type="ECO:0000313" key="1">
    <source>
        <dbReference type="EMBL" id="EAU46892.1"/>
    </source>
</evidence>
<proteinExistence type="predicted"/>
<organism evidence="1 2">
    <name type="scientific">Salipiger bermudensis (strain DSM 26914 / JCM 13377 / KCTC 12554 / HTCC2601)</name>
    <name type="common">Pelagibaca bermudensis</name>
    <dbReference type="NCBI Taxonomy" id="314265"/>
    <lineage>
        <taxon>Bacteria</taxon>
        <taxon>Pseudomonadati</taxon>
        <taxon>Pseudomonadota</taxon>
        <taxon>Alphaproteobacteria</taxon>
        <taxon>Rhodobacterales</taxon>
        <taxon>Roseobacteraceae</taxon>
        <taxon>Salipiger</taxon>
    </lineage>
</organism>
<reference evidence="1 2" key="1">
    <citation type="journal article" date="2010" name="J. Bacteriol.">
        <title>Genome sequences of Pelagibaca bermudensis HTCC2601T and Maritimibacter alkaliphilus HTCC2654T, the type strains of two marine Roseobacter genera.</title>
        <authorList>
            <person name="Thrash J.C."/>
            <person name="Cho J.C."/>
            <person name="Ferriera S."/>
            <person name="Johnson J."/>
            <person name="Vergin K.L."/>
            <person name="Giovannoni S.J."/>
        </authorList>
    </citation>
    <scope>NUCLEOTIDE SEQUENCE [LARGE SCALE GENOMIC DNA]</scope>
    <source>
        <strain evidence="2">DSM 26914 / JCM 13377 / KCTC 12554 / HTCC2601</strain>
    </source>
</reference>
<dbReference type="Proteomes" id="UP000006230">
    <property type="component" value="Unassembled WGS sequence"/>
</dbReference>
<accession>Q0FRG2</accession>